<protein>
    <submittedName>
        <fullName evidence="2">Uncharacterized protein</fullName>
    </submittedName>
</protein>
<evidence type="ECO:0000256" key="1">
    <source>
        <dbReference type="SAM" id="MobiDB-lite"/>
    </source>
</evidence>
<evidence type="ECO:0000313" key="3">
    <source>
        <dbReference type="Proteomes" id="UP000626026"/>
    </source>
</evidence>
<dbReference type="Proteomes" id="UP000626026">
    <property type="component" value="Unassembled WGS sequence"/>
</dbReference>
<name>A0ABR7RLC8_9PROT</name>
<comment type="caution">
    <text evidence="2">The sequence shown here is derived from an EMBL/GenBank/DDBJ whole genome shotgun (WGS) entry which is preliminary data.</text>
</comment>
<evidence type="ECO:0000313" key="2">
    <source>
        <dbReference type="EMBL" id="MBC9207394.1"/>
    </source>
</evidence>
<gene>
    <name evidence="2" type="ORF">IBL26_11145</name>
</gene>
<feature type="region of interest" description="Disordered" evidence="1">
    <location>
        <begin position="1"/>
        <end position="48"/>
    </location>
</feature>
<sequence length="247" mass="26662">MSSFRFPWEDEAAPSAPAPNPPAPNTPAPNTLAPVPKPRPGRPKGLGRAGAILARQPPVEPAADTAARHTEWLACRLDVSGPEDALHAFAVAAAGAGVTPWARDFAAEEEDVFHLLAARAPQDGRLSLEACRIFAAQFRERLQDHHDRALARLDHSRACPFDLQALLPVPAPILGLGVRHPDAARWLAAHWGTTELRKSMLHPGKARQRPLATLRYSFFAADTLPRAAVRRLARAWPHLALDLGGAG</sequence>
<keyword evidence="3" id="KW-1185">Reference proteome</keyword>
<reference evidence="2 3" key="1">
    <citation type="journal article" date="2013" name="Int. J. Syst. Evol. Microbiol.">
        <title>Roseomonas aerophila sp. nov., isolated from air.</title>
        <authorList>
            <person name="Kim S.J."/>
            <person name="Weon H.Y."/>
            <person name="Ahn J.H."/>
            <person name="Hong S.B."/>
            <person name="Seok S.J."/>
            <person name="Whang K.S."/>
            <person name="Kwon S.W."/>
        </authorList>
    </citation>
    <scope>NUCLEOTIDE SEQUENCE [LARGE SCALE GENOMIC DNA]</scope>
    <source>
        <strain evidence="2 3">NBRC 108923</strain>
    </source>
</reference>
<feature type="compositionally biased region" description="Pro residues" evidence="1">
    <location>
        <begin position="16"/>
        <end position="27"/>
    </location>
</feature>
<dbReference type="RefSeq" id="WP_187784564.1">
    <property type="nucleotide sequence ID" value="NZ_JACTVA010000017.1"/>
</dbReference>
<dbReference type="EMBL" id="JACTVA010000017">
    <property type="protein sequence ID" value="MBC9207394.1"/>
    <property type="molecule type" value="Genomic_DNA"/>
</dbReference>
<proteinExistence type="predicted"/>
<accession>A0ABR7RLC8</accession>
<organism evidence="2 3">
    <name type="scientific">Teichococcus aerophilus</name>
    <dbReference type="NCBI Taxonomy" id="1224513"/>
    <lineage>
        <taxon>Bacteria</taxon>
        <taxon>Pseudomonadati</taxon>
        <taxon>Pseudomonadota</taxon>
        <taxon>Alphaproteobacteria</taxon>
        <taxon>Acetobacterales</taxon>
        <taxon>Roseomonadaceae</taxon>
        <taxon>Roseomonas</taxon>
    </lineage>
</organism>